<gene>
    <name evidence="1" type="ORF">EUTSA_v10021848mg</name>
</gene>
<protein>
    <submittedName>
        <fullName evidence="1">Uncharacterized protein</fullName>
    </submittedName>
</protein>
<dbReference type="OrthoDB" id="1108309at2759"/>
<reference evidence="1 2" key="1">
    <citation type="journal article" date="2013" name="Front. Plant Sci.">
        <title>The Reference Genome of the Halophytic Plant Eutrema salsugineum.</title>
        <authorList>
            <person name="Yang R."/>
            <person name="Jarvis D.E."/>
            <person name="Chen H."/>
            <person name="Beilstein M.A."/>
            <person name="Grimwood J."/>
            <person name="Jenkins J."/>
            <person name="Shu S."/>
            <person name="Prochnik S."/>
            <person name="Xin M."/>
            <person name="Ma C."/>
            <person name="Schmutz J."/>
            <person name="Wing R.A."/>
            <person name="Mitchell-Olds T."/>
            <person name="Schumaker K.S."/>
            <person name="Wang X."/>
        </authorList>
    </citation>
    <scope>NUCLEOTIDE SEQUENCE [LARGE SCALE GENOMIC DNA]</scope>
</reference>
<accession>V4MBN2</accession>
<evidence type="ECO:0000313" key="1">
    <source>
        <dbReference type="EMBL" id="ESQ49883.1"/>
    </source>
</evidence>
<dbReference type="Gramene" id="ESQ49883">
    <property type="protein sequence ID" value="ESQ49883"/>
    <property type="gene ID" value="EUTSA_v10021848mg"/>
</dbReference>
<dbReference type="KEGG" id="eus:EUTSA_v10021848mg"/>
<sequence>MYKAKLEKEEALSWWRECLLILSMRFFVQIRSVITKDSGNSIEARQKDWEEEEDQDKNVKKIITFSIRRSKKQMNCLFFVGSLFFSLSL</sequence>
<dbReference type="AlphaFoldDB" id="V4MBN2"/>
<dbReference type="EMBL" id="KI517408">
    <property type="protein sequence ID" value="ESQ49883.1"/>
    <property type="molecule type" value="Genomic_DNA"/>
</dbReference>
<name>V4MBN2_EUTSA</name>
<evidence type="ECO:0000313" key="2">
    <source>
        <dbReference type="Proteomes" id="UP000030689"/>
    </source>
</evidence>
<dbReference type="Proteomes" id="UP000030689">
    <property type="component" value="Unassembled WGS sequence"/>
</dbReference>
<keyword evidence="2" id="KW-1185">Reference proteome</keyword>
<organism evidence="1 2">
    <name type="scientific">Eutrema salsugineum</name>
    <name type="common">Saltwater cress</name>
    <name type="synonym">Sisymbrium salsugineum</name>
    <dbReference type="NCBI Taxonomy" id="72664"/>
    <lineage>
        <taxon>Eukaryota</taxon>
        <taxon>Viridiplantae</taxon>
        <taxon>Streptophyta</taxon>
        <taxon>Embryophyta</taxon>
        <taxon>Tracheophyta</taxon>
        <taxon>Spermatophyta</taxon>
        <taxon>Magnoliopsida</taxon>
        <taxon>eudicotyledons</taxon>
        <taxon>Gunneridae</taxon>
        <taxon>Pentapetalae</taxon>
        <taxon>rosids</taxon>
        <taxon>malvids</taxon>
        <taxon>Brassicales</taxon>
        <taxon>Brassicaceae</taxon>
        <taxon>Eutremeae</taxon>
        <taxon>Eutrema</taxon>
    </lineage>
</organism>
<proteinExistence type="predicted"/>